<dbReference type="Proteomes" id="UP001623591">
    <property type="component" value="Unassembled WGS sequence"/>
</dbReference>
<protein>
    <submittedName>
        <fullName evidence="1">Uncharacterized protein</fullName>
    </submittedName>
</protein>
<proteinExistence type="predicted"/>
<comment type="caution">
    <text evidence="1">The sequence shown here is derived from an EMBL/GenBank/DDBJ whole genome shotgun (WGS) entry which is preliminary data.</text>
</comment>
<dbReference type="RefSeq" id="WP_406770679.1">
    <property type="nucleotide sequence ID" value="NZ_JBJHZZ010000014.1"/>
</dbReference>
<accession>A0ABW8T7W5</accession>
<sequence>MEKSAELKIQINDYLMENLKNESFKQALSQHMSMEFKKIIIENKKELIQSTAYKNIKSKFKEELSNTIKSQSFKNQISILIDNNLSALEKSKKTLEKTIPPAVINSFKVYIYNHKDDLISGFKKILSNKEIEKRIYKEINNVINSMGSMVSRFINVNNIYSRFKSSIEDYLNDPQNVLEIINFINNEIDKIMKKKISEFSTYFPVEGRNAIINSLTNALSENIVNPSFFDIIFNVIEEKLGTEIYNMSLSDLNLIDELTTNFFNNNYDMLLINSDMKIIINDISEAIVDNFLSKPIIDLI</sequence>
<evidence type="ECO:0000313" key="1">
    <source>
        <dbReference type="EMBL" id="MFL0248252.1"/>
    </source>
</evidence>
<evidence type="ECO:0000313" key="2">
    <source>
        <dbReference type="Proteomes" id="UP001623591"/>
    </source>
</evidence>
<keyword evidence="2" id="KW-1185">Reference proteome</keyword>
<name>A0ABW8T7W5_9CLOT</name>
<organism evidence="1 2">
    <name type="scientific">Candidatus Clostridium stratigraminis</name>
    <dbReference type="NCBI Taxonomy" id="3381661"/>
    <lineage>
        <taxon>Bacteria</taxon>
        <taxon>Bacillati</taxon>
        <taxon>Bacillota</taxon>
        <taxon>Clostridia</taxon>
        <taxon>Eubacteriales</taxon>
        <taxon>Clostridiaceae</taxon>
        <taxon>Clostridium</taxon>
    </lineage>
</organism>
<gene>
    <name evidence="1" type="ORF">ACJDUG_14925</name>
</gene>
<dbReference type="EMBL" id="JBJHZZ010000014">
    <property type="protein sequence ID" value="MFL0248252.1"/>
    <property type="molecule type" value="Genomic_DNA"/>
</dbReference>
<reference evidence="1 2" key="1">
    <citation type="submission" date="2024-11" db="EMBL/GenBank/DDBJ databases">
        <authorList>
            <person name="Heng Y.C."/>
            <person name="Lim A.C.H."/>
            <person name="Lee J.K.Y."/>
            <person name="Kittelmann S."/>
        </authorList>
    </citation>
    <scope>NUCLEOTIDE SEQUENCE [LARGE SCALE GENOMIC DNA]</scope>
    <source>
        <strain evidence="1 2">WILCCON 0185</strain>
    </source>
</reference>